<evidence type="ECO:0000313" key="1">
    <source>
        <dbReference type="EMBL" id="MCJ2380057.1"/>
    </source>
</evidence>
<organism evidence="1 2">
    <name type="scientific">Parabacteroides faecalis</name>
    <dbReference type="NCBI Taxonomy" id="2924040"/>
    <lineage>
        <taxon>Bacteria</taxon>
        <taxon>Pseudomonadati</taxon>
        <taxon>Bacteroidota</taxon>
        <taxon>Bacteroidia</taxon>
        <taxon>Bacteroidales</taxon>
        <taxon>Tannerellaceae</taxon>
        <taxon>Parabacteroides</taxon>
    </lineage>
</organism>
<sequence length="315" mass="37730">MFTPSMTREEIVAEAKQDFNQLKAFMQVELNAFGRRYNRKYNNSCIMGSIVHTRTFKTRRHNTWTFFLYIRDYAATRMHAVGCIYIQLNKYDGTSEYLILDLATECLPNLITTHFLQRYKERYLEPNHVKLGGISPALYFFCLGGERKMSNYTPKNWTEEDMEQRFVLISPQGLIVVADEGDLRTFITFLDQENLSRYKAQIYEEEQMIAKLSDCEKASGWYDQTLKFIQIFNTPNAREILRRFFTRAKQWRPESKQEDMELFFKSFDELERIVRWQWDYIEKCSSDKEREELRKTYKPDITNKIKGISFLKNMI</sequence>
<accession>A0ABT0BZA1</accession>
<gene>
    <name evidence="1" type="ORF">MUN53_05425</name>
</gene>
<keyword evidence="2" id="KW-1185">Reference proteome</keyword>
<dbReference type="RefSeq" id="WP_243323761.1">
    <property type="nucleotide sequence ID" value="NZ_JAKZMM010000010.1"/>
</dbReference>
<reference evidence="1 2" key="1">
    <citation type="submission" date="2022-03" db="EMBL/GenBank/DDBJ databases">
        <title>Parabacteroides sp. nov. isolated from swine feces.</title>
        <authorList>
            <person name="Bak J.E."/>
        </authorList>
    </citation>
    <scope>NUCLEOTIDE SEQUENCE [LARGE SCALE GENOMIC DNA]</scope>
    <source>
        <strain evidence="1 2">AGMB00274</strain>
    </source>
</reference>
<dbReference type="Proteomes" id="UP001165444">
    <property type="component" value="Unassembled WGS sequence"/>
</dbReference>
<comment type="caution">
    <text evidence="1">The sequence shown here is derived from an EMBL/GenBank/DDBJ whole genome shotgun (WGS) entry which is preliminary data.</text>
</comment>
<name>A0ABT0BZA1_9BACT</name>
<dbReference type="EMBL" id="JAKZMM010000010">
    <property type="protein sequence ID" value="MCJ2380057.1"/>
    <property type="molecule type" value="Genomic_DNA"/>
</dbReference>
<proteinExistence type="predicted"/>
<protein>
    <submittedName>
        <fullName evidence="1">Uncharacterized protein</fullName>
    </submittedName>
</protein>
<evidence type="ECO:0000313" key="2">
    <source>
        <dbReference type="Proteomes" id="UP001165444"/>
    </source>
</evidence>